<dbReference type="InterPro" id="IPR001036">
    <property type="entry name" value="Acrflvin-R"/>
</dbReference>
<dbReference type="PANTHER" id="PTHR32063">
    <property type="match status" value="1"/>
</dbReference>
<accession>A0A7Y9T3Z6</accession>
<feature type="transmembrane region" description="Helical" evidence="1">
    <location>
        <begin position="20"/>
        <end position="39"/>
    </location>
</feature>
<feature type="transmembrane region" description="Helical" evidence="1">
    <location>
        <begin position="983"/>
        <end position="1005"/>
    </location>
</feature>
<dbReference type="GO" id="GO:0005886">
    <property type="term" value="C:plasma membrane"/>
    <property type="evidence" value="ECO:0007669"/>
    <property type="project" value="TreeGrafter"/>
</dbReference>
<organism evidence="2 3">
    <name type="scientific">Tunturiibacter lichenicola</name>
    <dbReference type="NCBI Taxonomy" id="2051959"/>
    <lineage>
        <taxon>Bacteria</taxon>
        <taxon>Pseudomonadati</taxon>
        <taxon>Acidobacteriota</taxon>
        <taxon>Terriglobia</taxon>
        <taxon>Terriglobales</taxon>
        <taxon>Acidobacteriaceae</taxon>
        <taxon>Tunturiibacter</taxon>
    </lineage>
</organism>
<dbReference type="EMBL" id="JACCCV010000002">
    <property type="protein sequence ID" value="NYF53443.1"/>
    <property type="molecule type" value="Genomic_DNA"/>
</dbReference>
<dbReference type="InterPro" id="IPR027463">
    <property type="entry name" value="AcrB_DN_DC_subdom"/>
</dbReference>
<feature type="transmembrane region" description="Helical" evidence="1">
    <location>
        <begin position="882"/>
        <end position="901"/>
    </location>
</feature>
<evidence type="ECO:0000313" key="2">
    <source>
        <dbReference type="EMBL" id="NYF53443.1"/>
    </source>
</evidence>
<evidence type="ECO:0000256" key="1">
    <source>
        <dbReference type="SAM" id="Phobius"/>
    </source>
</evidence>
<feature type="transmembrane region" description="Helical" evidence="1">
    <location>
        <begin position="908"/>
        <end position="928"/>
    </location>
</feature>
<dbReference type="Gene3D" id="3.30.70.1430">
    <property type="entry name" value="Multidrug efflux transporter AcrB pore domain"/>
    <property type="match status" value="2"/>
</dbReference>
<dbReference type="Proteomes" id="UP000534186">
    <property type="component" value="Unassembled WGS sequence"/>
</dbReference>
<dbReference type="SUPFAM" id="SSF82693">
    <property type="entry name" value="Multidrug efflux transporter AcrB pore domain, PN1, PN2, PC1 and PC2 subdomains"/>
    <property type="match status" value="3"/>
</dbReference>
<dbReference type="PANTHER" id="PTHR32063:SF0">
    <property type="entry name" value="SWARMING MOTILITY PROTEIN SWRC"/>
    <property type="match status" value="1"/>
</dbReference>
<gene>
    <name evidence="2" type="ORF">HDF12_003842</name>
</gene>
<dbReference type="SUPFAM" id="SSF82714">
    <property type="entry name" value="Multidrug efflux transporter AcrB TolC docking domain, DN and DC subdomains"/>
    <property type="match status" value="2"/>
</dbReference>
<feature type="transmembrane region" description="Helical" evidence="1">
    <location>
        <begin position="399"/>
        <end position="425"/>
    </location>
</feature>
<feature type="transmembrane region" description="Helical" evidence="1">
    <location>
        <begin position="548"/>
        <end position="568"/>
    </location>
</feature>
<dbReference type="Pfam" id="PF00873">
    <property type="entry name" value="ACR_tran"/>
    <property type="match status" value="1"/>
</dbReference>
<feature type="transmembrane region" description="Helical" evidence="1">
    <location>
        <begin position="350"/>
        <end position="366"/>
    </location>
</feature>
<keyword evidence="1" id="KW-0472">Membrane</keyword>
<keyword evidence="1" id="KW-1133">Transmembrane helix</keyword>
<comment type="caution">
    <text evidence="2">The sequence shown here is derived from an EMBL/GenBank/DDBJ whole genome shotgun (WGS) entry which is preliminary data.</text>
</comment>
<proteinExistence type="predicted"/>
<feature type="transmembrane region" description="Helical" evidence="1">
    <location>
        <begin position="1011"/>
        <end position="1037"/>
    </location>
</feature>
<dbReference type="AlphaFoldDB" id="A0A7Y9T3Z6"/>
<dbReference type="Gene3D" id="1.20.1640.10">
    <property type="entry name" value="Multidrug efflux transporter AcrB transmembrane domain"/>
    <property type="match status" value="2"/>
</dbReference>
<sequence>MSLRNPPAVDERDFWLSRAAKPIFFFLIVLTIAGIYAAFQVPISVFPDTNFPRVVIGVDNGVMPVEQMQVTITKPIEDAVNSVPGLMTVRSTTSRGSAEVSLFFDWNVDMFRTLQLTDSALAKIQSSLPSTAKITTNRLTFATFPILGYALTADDRGPNTVSPTALWQIATYDLKPPLNRVMGVSTVVVQGGKVPEFHIVPDPARLQTAGVTVLDLVNAVQTSNIIDSPGLYEADHQLILGLVGAQAHDVESLGRLVVKTTAAGVPIRISDVATLGPATLPVYTTVDANGTPSVLLNITRQPSSNTVAVAAAVAIEIAQLTKTLPPGVHLTPFYDQSELVRESIASVRDAILIGLLLACVILFLFLHDWTSSLIAGLVIPVTVAVTILFLWIIGQSFNLMTLGGLAAAIGLVIDDAIVVVENIVVHRDRGQSRVDAVRTALHEITVPLIGSTVTPVVVFLPLIAVTGVTGSFFRALAVTMTAALLTSLLLALTFTPALSLSLLRQHEDASSKPSADSSMADHQENGPFMRRVLDFHNRVLGWTIRRTWALAAISGVLIVLGYFAYSALGSNLLPAMDEGSFILDYIMPAGSSLATTNKALDRVEKILRDTPEVSITTRRTGLQLGLAAVTEANTGDISVRLKTKRSRPIDEIISDVRQKIKEQEPELDVEFVQVLEDMINDLSNSPEPIQIKLFSNDTTLLHDLGPKVQAAISAIPGVVDTQNGVDNTLSGPATTFQVDPGLASRLGFTVQEVAEDATSLLDGLPSTDPVIVAGRPYTVRVRMSDEHRSSLSAIENTVFNSSTGHTATLGALAEIKELPPQNEIRRENLEQVVLVSGRLEGSNLGGAMVKVKDAVAKLNLPASVRVQYGGTYEEQQKSFRELVQVLILALALVFGVLLAEFRNFSAPIAILTSSILSMAGVVLALLITRTDFNVASFMGLIMVIGIVAKNGILLLDADERARAEGADALDAMMHAAQRRLRPIVMTATAAMCGMLPLAFALGAGSQMLQPLAIAVIGGLLISVVLSLIVTPAMYYHLTARSERTGMEEPHATV</sequence>
<dbReference type="SUPFAM" id="SSF82866">
    <property type="entry name" value="Multidrug efflux transporter AcrB transmembrane domain"/>
    <property type="match status" value="2"/>
</dbReference>
<dbReference type="Gene3D" id="3.30.70.1320">
    <property type="entry name" value="Multidrug efflux transporter AcrB pore domain like"/>
    <property type="match status" value="1"/>
</dbReference>
<dbReference type="PRINTS" id="PR00702">
    <property type="entry name" value="ACRIFLAVINRP"/>
</dbReference>
<feature type="transmembrane region" description="Helical" evidence="1">
    <location>
        <begin position="446"/>
        <end position="466"/>
    </location>
</feature>
<reference evidence="2 3" key="1">
    <citation type="submission" date="2020-07" db="EMBL/GenBank/DDBJ databases">
        <title>Genomic Encyclopedia of Type Strains, Phase IV (KMG-V): Genome sequencing to study the core and pangenomes of soil and plant-associated prokaryotes.</title>
        <authorList>
            <person name="Whitman W."/>
        </authorList>
    </citation>
    <scope>NUCLEOTIDE SEQUENCE [LARGE SCALE GENOMIC DNA]</scope>
    <source>
        <strain evidence="2 3">M8UP30</strain>
    </source>
</reference>
<dbReference type="Gene3D" id="3.30.2090.10">
    <property type="entry name" value="Multidrug efflux transporter AcrB TolC docking domain, DN and DC subdomains"/>
    <property type="match status" value="2"/>
</dbReference>
<keyword evidence="1" id="KW-0812">Transmembrane</keyword>
<dbReference type="GO" id="GO:0042910">
    <property type="term" value="F:xenobiotic transmembrane transporter activity"/>
    <property type="evidence" value="ECO:0007669"/>
    <property type="project" value="TreeGrafter"/>
</dbReference>
<feature type="transmembrane region" description="Helical" evidence="1">
    <location>
        <begin position="934"/>
        <end position="955"/>
    </location>
</feature>
<evidence type="ECO:0000313" key="3">
    <source>
        <dbReference type="Proteomes" id="UP000534186"/>
    </source>
</evidence>
<dbReference type="Gene3D" id="3.30.70.1440">
    <property type="entry name" value="Multidrug efflux transporter AcrB pore domain"/>
    <property type="match status" value="1"/>
</dbReference>
<name>A0A7Y9T3Z6_9BACT</name>
<feature type="transmembrane region" description="Helical" evidence="1">
    <location>
        <begin position="472"/>
        <end position="494"/>
    </location>
</feature>
<protein>
    <submittedName>
        <fullName evidence="2">CzcA family heavy metal efflux pump</fullName>
    </submittedName>
</protein>
<feature type="transmembrane region" description="Helical" evidence="1">
    <location>
        <begin position="373"/>
        <end position="393"/>
    </location>
</feature>